<dbReference type="SUPFAM" id="SSF55920">
    <property type="entry name" value="Creatinase/aminopeptidase"/>
    <property type="match status" value="1"/>
</dbReference>
<keyword evidence="4 6" id="KW-0479">Metal-binding</keyword>
<feature type="binding site" evidence="6">
    <location>
        <position position="175"/>
    </location>
    <ligand>
        <name>a divalent metal cation</name>
        <dbReference type="ChEBI" id="CHEBI:60240"/>
        <label>2</label>
        <note>catalytic</note>
    </ligand>
</feature>
<keyword evidence="5 6" id="KW-0378">Hydrolase</keyword>
<proteinExistence type="inferred from homology"/>
<evidence type="ECO:0000256" key="7">
    <source>
        <dbReference type="RuleBase" id="RU003653"/>
    </source>
</evidence>
<feature type="binding site" evidence="6">
    <location>
        <position position="239"/>
    </location>
    <ligand>
        <name>a divalent metal cation</name>
        <dbReference type="ChEBI" id="CHEBI:60240"/>
        <label>2</label>
        <note>catalytic</note>
    </ligand>
</feature>
<dbReference type="InterPro" id="IPR001714">
    <property type="entry name" value="Pept_M24_MAP"/>
</dbReference>
<protein>
    <recommendedName>
        <fullName evidence="6 7">Methionine aminopeptidase</fullName>
        <shortName evidence="6">MAP</shortName>
        <shortName evidence="6">MetAP</shortName>
        <ecNumber evidence="6 7">3.4.11.18</ecNumber>
    </recommendedName>
    <alternativeName>
        <fullName evidence="6">Peptidase M</fullName>
    </alternativeName>
</protein>
<dbReference type="InterPro" id="IPR036005">
    <property type="entry name" value="Creatinase/aminopeptidase-like"/>
</dbReference>
<feature type="binding site" evidence="6">
    <location>
        <position position="208"/>
    </location>
    <ligand>
        <name>a divalent metal cation</name>
        <dbReference type="ChEBI" id="CHEBI:60240"/>
        <label>2</label>
        <note>catalytic</note>
    </ligand>
</feature>
<dbReference type="GO" id="GO:0005829">
    <property type="term" value="C:cytosol"/>
    <property type="evidence" value="ECO:0007669"/>
    <property type="project" value="TreeGrafter"/>
</dbReference>
<dbReference type="PANTHER" id="PTHR43330">
    <property type="entry name" value="METHIONINE AMINOPEPTIDASE"/>
    <property type="match status" value="1"/>
</dbReference>
<feature type="binding site" evidence="6">
    <location>
        <position position="112"/>
    </location>
    <ligand>
        <name>a divalent metal cation</name>
        <dbReference type="ChEBI" id="CHEBI:60240"/>
        <label>2</label>
        <note>catalytic</note>
    </ligand>
</feature>
<dbReference type="GO" id="GO:0004239">
    <property type="term" value="F:initiator methionyl aminopeptidase activity"/>
    <property type="evidence" value="ECO:0007669"/>
    <property type="project" value="UniProtKB-UniRule"/>
</dbReference>
<keyword evidence="2 6" id="KW-0031">Aminopeptidase</keyword>
<evidence type="ECO:0000256" key="1">
    <source>
        <dbReference type="ARBA" id="ARBA00002521"/>
    </source>
</evidence>
<evidence type="ECO:0000256" key="6">
    <source>
        <dbReference type="HAMAP-Rule" id="MF_01974"/>
    </source>
</evidence>
<feature type="binding site" evidence="6">
    <location>
        <position position="101"/>
    </location>
    <ligand>
        <name>a divalent metal cation</name>
        <dbReference type="ChEBI" id="CHEBI:60240"/>
        <label>1</label>
    </ligand>
</feature>
<gene>
    <name evidence="6" type="primary">map</name>
</gene>
<dbReference type="PRINTS" id="PR00599">
    <property type="entry name" value="MAPEPTIDASE"/>
</dbReference>
<dbReference type="HAMAP" id="MF_01974">
    <property type="entry name" value="MetAP_1"/>
    <property type="match status" value="1"/>
</dbReference>
<dbReference type="Gene3D" id="3.90.230.10">
    <property type="entry name" value="Creatinase/methionine aminopeptidase superfamily"/>
    <property type="match status" value="1"/>
</dbReference>
<comment type="cofactor">
    <cofactor evidence="6">
        <name>Co(2+)</name>
        <dbReference type="ChEBI" id="CHEBI:48828"/>
    </cofactor>
    <cofactor evidence="6">
        <name>Zn(2+)</name>
        <dbReference type="ChEBI" id="CHEBI:29105"/>
    </cofactor>
    <cofactor evidence="6">
        <name>Mn(2+)</name>
        <dbReference type="ChEBI" id="CHEBI:29035"/>
    </cofactor>
    <cofactor evidence="6">
        <name>Fe(2+)</name>
        <dbReference type="ChEBI" id="CHEBI:29033"/>
    </cofactor>
    <text evidence="6">Binds 2 divalent metal cations per subunit. Has a high-affinity and a low affinity metal-binding site. The true nature of the physiological cofactor is under debate. The enzyme is active with cobalt, zinc, manganese or divalent iron ions. Most likely, methionine aminopeptidases function as mononuclear Fe(2+)-metalloproteases under physiological conditions, and the catalytically relevant metal-binding site has been assigned to the histidine-containing high-affinity site.</text>
</comment>
<dbReference type="EC" id="3.4.11.18" evidence="6 7"/>
<comment type="similarity">
    <text evidence="6">Belongs to the peptidase M24A family. Methionine aminopeptidase type 1 subfamily.</text>
</comment>
<evidence type="ECO:0000256" key="5">
    <source>
        <dbReference type="ARBA" id="ARBA00022801"/>
    </source>
</evidence>
<evidence type="ECO:0000313" key="9">
    <source>
        <dbReference type="EMBL" id="AKQ04915.1"/>
    </source>
</evidence>
<feature type="domain" description="Peptidase M24" evidence="8">
    <location>
        <begin position="19"/>
        <end position="246"/>
    </location>
</feature>
<evidence type="ECO:0000256" key="2">
    <source>
        <dbReference type="ARBA" id="ARBA00022438"/>
    </source>
</evidence>
<dbReference type="Pfam" id="PF00557">
    <property type="entry name" value="Peptidase_M24"/>
    <property type="match status" value="1"/>
</dbReference>
<feature type="binding site" evidence="6">
    <location>
        <position position="84"/>
    </location>
    <ligand>
        <name>substrate</name>
    </ligand>
</feature>
<organism evidence="9">
    <name type="scientific">uncultured Chloroflexi bacterium Rifle_16ft_4_minimus_899</name>
    <dbReference type="NCBI Taxonomy" id="1665081"/>
    <lineage>
        <taxon>Bacteria</taxon>
        <taxon>Bacillati</taxon>
        <taxon>Chloroflexota</taxon>
        <taxon>environmental samples</taxon>
    </lineage>
</organism>
<sequence length="255" mass="27270">MTVLTRRIVTRKSEREIAAMRVAGRIVAEVLARLEAEVRPGAVTGDLDRMAEEMIRAAGAEPSFKGYRGYPASICVSIDEEVVHGIPGQRRIREGDLVSVDAGAIWGGYHGDGARTFVVGDVPRRVRELVDATRRALEAGIAAAQPGKRIGDISAAIEDVALAGGFGVVRQYVGHGIGQEMHEEPQVPNFRGPARGIALAPGLCLAIEPMLTLGAAEVVLRADGWTVATRDRSLAAHFEDTIAITDHGPEVLTRR</sequence>
<comment type="subunit">
    <text evidence="6">Monomer.</text>
</comment>
<reference evidence="9" key="1">
    <citation type="journal article" date="2015" name="ISME J.">
        <title>Aquifer environment selects for microbial species cohorts in sediment and groundwater.</title>
        <authorList>
            <person name="Hug L.A."/>
            <person name="Thomas B.C."/>
            <person name="Brown C.T."/>
            <person name="Frischkorn K.R."/>
            <person name="Williams K.H."/>
            <person name="Tringe S.G."/>
            <person name="Banfield J.F."/>
        </authorList>
    </citation>
    <scope>NUCLEOTIDE SEQUENCE</scope>
</reference>
<dbReference type="NCBIfam" id="TIGR00500">
    <property type="entry name" value="met_pdase_I"/>
    <property type="match status" value="1"/>
</dbReference>
<dbReference type="CDD" id="cd01086">
    <property type="entry name" value="MetAP1"/>
    <property type="match status" value="1"/>
</dbReference>
<feature type="binding site" evidence="6">
    <location>
        <position position="182"/>
    </location>
    <ligand>
        <name>substrate</name>
    </ligand>
</feature>
<dbReference type="InterPro" id="IPR000994">
    <property type="entry name" value="Pept_M24"/>
</dbReference>
<feature type="binding site" evidence="6">
    <location>
        <position position="112"/>
    </location>
    <ligand>
        <name>a divalent metal cation</name>
        <dbReference type="ChEBI" id="CHEBI:60240"/>
        <label>1</label>
    </ligand>
</feature>
<dbReference type="GO" id="GO:0006508">
    <property type="term" value="P:proteolysis"/>
    <property type="evidence" value="ECO:0007669"/>
    <property type="project" value="UniProtKB-KW"/>
</dbReference>
<dbReference type="InterPro" id="IPR002467">
    <property type="entry name" value="Pept_M24A_MAP1"/>
</dbReference>
<accession>A0A0H4TDE6</accession>
<comment type="function">
    <text evidence="1 6">Removes the N-terminal methionine from nascent proteins. The N-terminal methionine is often cleaved when the second residue in the primary sequence is small and uncharged (Met-Ala-, Cys, Gly, Pro, Ser, Thr, or Val). Requires deformylation of the N(alpha)-formylated initiator methionine before it can be hydrolyzed.</text>
</comment>
<evidence type="ECO:0000256" key="3">
    <source>
        <dbReference type="ARBA" id="ARBA00022670"/>
    </source>
</evidence>
<dbReference type="PROSITE" id="PS00680">
    <property type="entry name" value="MAP_1"/>
    <property type="match status" value="1"/>
</dbReference>
<dbReference type="PANTHER" id="PTHR43330:SF27">
    <property type="entry name" value="METHIONINE AMINOPEPTIDASE"/>
    <property type="match status" value="1"/>
</dbReference>
<dbReference type="GO" id="GO:0046872">
    <property type="term" value="F:metal ion binding"/>
    <property type="evidence" value="ECO:0007669"/>
    <property type="project" value="UniProtKB-UniRule"/>
</dbReference>
<feature type="binding site" evidence="6">
    <location>
        <position position="239"/>
    </location>
    <ligand>
        <name>a divalent metal cation</name>
        <dbReference type="ChEBI" id="CHEBI:60240"/>
        <label>1</label>
    </ligand>
</feature>
<comment type="catalytic activity">
    <reaction evidence="6 7">
        <text>Release of N-terminal amino acids, preferentially methionine, from peptides and arylamides.</text>
        <dbReference type="EC" id="3.4.11.18"/>
    </reaction>
</comment>
<keyword evidence="3 6" id="KW-0645">Protease</keyword>
<evidence type="ECO:0000256" key="4">
    <source>
        <dbReference type="ARBA" id="ARBA00022723"/>
    </source>
</evidence>
<evidence type="ECO:0000259" key="8">
    <source>
        <dbReference type="Pfam" id="PF00557"/>
    </source>
</evidence>
<name>A0A0H4TDE6_9CHLR</name>
<dbReference type="AlphaFoldDB" id="A0A0H4TDE6"/>
<dbReference type="EMBL" id="KT007054">
    <property type="protein sequence ID" value="AKQ04915.1"/>
    <property type="molecule type" value="Genomic_DNA"/>
</dbReference>
<dbReference type="GO" id="GO:0070006">
    <property type="term" value="F:metalloaminopeptidase activity"/>
    <property type="evidence" value="ECO:0007669"/>
    <property type="project" value="UniProtKB-UniRule"/>
</dbReference>